<organism evidence="1 2">
    <name type="scientific">Nocardia nova</name>
    <dbReference type="NCBI Taxonomy" id="37330"/>
    <lineage>
        <taxon>Bacteria</taxon>
        <taxon>Bacillati</taxon>
        <taxon>Actinomycetota</taxon>
        <taxon>Actinomycetes</taxon>
        <taxon>Mycobacteriales</taxon>
        <taxon>Nocardiaceae</taxon>
        <taxon>Nocardia</taxon>
    </lineage>
</organism>
<dbReference type="SUPFAM" id="SSF56399">
    <property type="entry name" value="ADP-ribosylation"/>
    <property type="match status" value="1"/>
</dbReference>
<dbReference type="Proteomes" id="UP000239874">
    <property type="component" value="Unassembled WGS sequence"/>
</dbReference>
<evidence type="ECO:0000313" key="2">
    <source>
        <dbReference type="Proteomes" id="UP000239874"/>
    </source>
</evidence>
<dbReference type="OrthoDB" id="4510823at2"/>
<proteinExistence type="predicted"/>
<dbReference type="EMBL" id="PSZC01000017">
    <property type="protein sequence ID" value="PPJ35955.1"/>
    <property type="molecule type" value="Genomic_DNA"/>
</dbReference>
<dbReference type="AlphaFoldDB" id="A0A2S6AL44"/>
<evidence type="ECO:0008006" key="3">
    <source>
        <dbReference type="Google" id="ProtNLM"/>
    </source>
</evidence>
<evidence type="ECO:0000313" key="1">
    <source>
        <dbReference type="EMBL" id="PPJ35955.1"/>
    </source>
</evidence>
<reference evidence="1 2" key="1">
    <citation type="submission" date="2018-02" db="EMBL/GenBank/DDBJ databases">
        <title>8 Nocardia nova and 1 Nocardia cyriacigeorgica strain used for evolution to TMP-SMX.</title>
        <authorList>
            <person name="Mehta H."/>
            <person name="Weng J."/>
            <person name="Shamoo Y."/>
        </authorList>
    </citation>
    <scope>NUCLEOTIDE SEQUENCE [LARGE SCALE GENOMIC DNA]</scope>
    <source>
        <strain evidence="1 2">MDA3139</strain>
    </source>
</reference>
<gene>
    <name evidence="1" type="ORF">C5E45_22925</name>
</gene>
<sequence length="138" mass="14948">MLTRGPSSDLIRGLREGNLTADQQAEAARINAALDKLPAYQGPVTRHIELSPQELARFEPGQTAPVNGFMNSSSRAGNDIMTNTTNTEFQILSKSGRQVADYGGTPDEVMFKTGTNFYCKSKTVDPATGRTIITLIEP</sequence>
<dbReference type="Gene3D" id="3.90.176.10">
    <property type="entry name" value="Toxin ADP-ribosyltransferase, Chain A, domain 1"/>
    <property type="match status" value="1"/>
</dbReference>
<comment type="caution">
    <text evidence="1">The sequence shown here is derived from an EMBL/GenBank/DDBJ whole genome shotgun (WGS) entry which is preliminary data.</text>
</comment>
<protein>
    <recommendedName>
        <fullName evidence="3">ADP ribosyltransferase domain-containing protein</fullName>
    </recommendedName>
</protein>
<dbReference type="RefSeq" id="WP_104375074.1">
    <property type="nucleotide sequence ID" value="NZ_PSZC01000017.1"/>
</dbReference>
<name>A0A2S6AL44_9NOCA</name>
<accession>A0A2S6AL44</accession>